<proteinExistence type="predicted"/>
<evidence type="ECO:0000256" key="2">
    <source>
        <dbReference type="PROSITE-ProRule" id="PRU00235"/>
    </source>
</evidence>
<keyword evidence="1" id="KW-0677">Repeat</keyword>
<evidence type="ECO:0000313" key="4">
    <source>
        <dbReference type="Proteomes" id="UP000694941"/>
    </source>
</evidence>
<dbReference type="PANTHER" id="PTHR22872">
    <property type="entry name" value="BTK-BINDING PROTEIN-RELATED"/>
    <property type="match status" value="1"/>
</dbReference>
<dbReference type="RefSeq" id="XP_022248824.1">
    <property type="nucleotide sequence ID" value="XM_022393116.1"/>
</dbReference>
<dbReference type="InterPro" id="IPR058923">
    <property type="entry name" value="RCC1-like_dom"/>
</dbReference>
<dbReference type="RefSeq" id="XP_022248807.1">
    <property type="nucleotide sequence ID" value="XM_022393099.1"/>
</dbReference>
<dbReference type="PANTHER" id="PTHR22872:SF10">
    <property type="entry name" value="ULTRAVIOLET-B RECEPTOR UVR8"/>
    <property type="match status" value="1"/>
</dbReference>
<organism evidence="4 6">
    <name type="scientific">Limulus polyphemus</name>
    <name type="common">Atlantic horseshoe crab</name>
    <dbReference type="NCBI Taxonomy" id="6850"/>
    <lineage>
        <taxon>Eukaryota</taxon>
        <taxon>Metazoa</taxon>
        <taxon>Ecdysozoa</taxon>
        <taxon>Arthropoda</taxon>
        <taxon>Chelicerata</taxon>
        <taxon>Merostomata</taxon>
        <taxon>Xiphosura</taxon>
        <taxon>Limulidae</taxon>
        <taxon>Limulus</taxon>
    </lineage>
</organism>
<gene>
    <name evidence="5 6 7 8 9" type="primary">LOC106464810</name>
</gene>
<evidence type="ECO:0000259" key="3">
    <source>
        <dbReference type="PROSITE" id="PS50097"/>
    </source>
</evidence>
<dbReference type="RefSeq" id="XP_022248799.1">
    <property type="nucleotide sequence ID" value="XM_022393091.1"/>
</dbReference>
<feature type="repeat" description="RCC1" evidence="2">
    <location>
        <begin position="252"/>
        <end position="302"/>
    </location>
</feature>
<dbReference type="InterPro" id="IPR009091">
    <property type="entry name" value="RCC1/BLIP-II"/>
</dbReference>
<dbReference type="InterPro" id="IPR051625">
    <property type="entry name" value="Signaling_Regulatory_Domain"/>
</dbReference>
<accession>A0ABM1SYV1</accession>
<dbReference type="Pfam" id="PF00651">
    <property type="entry name" value="BTB"/>
    <property type="match status" value="1"/>
</dbReference>
<dbReference type="CDD" id="cd18298">
    <property type="entry name" value="BTB_POZ_RCBTB1_2"/>
    <property type="match status" value="1"/>
</dbReference>
<dbReference type="CDD" id="cd18498">
    <property type="entry name" value="BACK_RCBTB1_2"/>
    <property type="match status" value="1"/>
</dbReference>
<protein>
    <submittedName>
        <fullName evidence="5 6">RCC1 and BTB domain-containing protein 1-like</fullName>
    </submittedName>
</protein>
<dbReference type="RefSeq" id="XP_022248819.1">
    <property type="nucleotide sequence ID" value="XM_022393111.1"/>
</dbReference>
<evidence type="ECO:0000313" key="8">
    <source>
        <dbReference type="RefSeq" id="XP_022248819.1"/>
    </source>
</evidence>
<dbReference type="InterPro" id="IPR000408">
    <property type="entry name" value="Reg_chr_condens"/>
</dbReference>
<name>A0ABM1SYV1_LIMPO</name>
<feature type="repeat" description="RCC1" evidence="2">
    <location>
        <begin position="94"/>
        <end position="146"/>
    </location>
</feature>
<evidence type="ECO:0000313" key="7">
    <source>
        <dbReference type="RefSeq" id="XP_022248815.1"/>
    </source>
</evidence>
<dbReference type="PROSITE" id="PS50012">
    <property type="entry name" value="RCC1_3"/>
    <property type="match status" value="5"/>
</dbReference>
<dbReference type="InterPro" id="IPR011333">
    <property type="entry name" value="SKP1/BTB/POZ_sf"/>
</dbReference>
<evidence type="ECO:0000313" key="9">
    <source>
        <dbReference type="RefSeq" id="XP_022248824.1"/>
    </source>
</evidence>
<evidence type="ECO:0000313" key="5">
    <source>
        <dbReference type="RefSeq" id="XP_022248799.1"/>
    </source>
</evidence>
<evidence type="ECO:0000256" key="1">
    <source>
        <dbReference type="ARBA" id="ARBA00022737"/>
    </source>
</evidence>
<dbReference type="PRINTS" id="PR00633">
    <property type="entry name" value="RCCNDNSATION"/>
</dbReference>
<dbReference type="PROSITE" id="PS00626">
    <property type="entry name" value="RCC1_2"/>
    <property type="match status" value="1"/>
</dbReference>
<dbReference type="Gene3D" id="2.130.10.30">
    <property type="entry name" value="Regulator of chromosome condensation 1/beta-lactamase-inhibitor protein II"/>
    <property type="match status" value="2"/>
</dbReference>
<keyword evidence="4" id="KW-1185">Reference proteome</keyword>
<feature type="repeat" description="RCC1" evidence="2">
    <location>
        <begin position="200"/>
        <end position="251"/>
    </location>
</feature>
<dbReference type="Pfam" id="PF25390">
    <property type="entry name" value="WD40_RLD"/>
    <property type="match status" value="1"/>
</dbReference>
<dbReference type="GeneID" id="106464810"/>
<dbReference type="PROSITE" id="PS50097">
    <property type="entry name" value="BTB"/>
    <property type="match status" value="1"/>
</dbReference>
<dbReference type="Pfam" id="PF00415">
    <property type="entry name" value="RCC1"/>
    <property type="match status" value="1"/>
</dbReference>
<dbReference type="Gene3D" id="3.30.710.10">
    <property type="entry name" value="Potassium Channel Kv1.1, Chain A"/>
    <property type="match status" value="1"/>
</dbReference>
<feature type="repeat" description="RCC1" evidence="2">
    <location>
        <begin position="147"/>
        <end position="199"/>
    </location>
</feature>
<sequence>MTSIDKWLILSTLTPDILLNVKLACVFGSSGNEAIIVTKDGDVYALGSNCSGCLGLGDSEGNLWPKKVDSLCKRGIKDLAYGSGPHVLAITESGDLYSWGHNGYYQLGNGNTNQGLNPGLVTTNLSGLKIVEIACGSHHSVALTSNGEVYAWGQNSYGQVGSGSTTNQPTPRKVAAGIGARQCITIACGQTSSMAVLDNGEVYGWGYNGNGQLGLGNNANQSIPCQVTHLQAVVIQKIACGYAHTLALSDEGVLYAWGANSYGQLGTRNKANQVTPVRIAAEFGRIVEIAASHYNHISAALTQACKVYMWGQCRGQSVTVPEVTSFHCLHDVFACFASPAVTSQPMELDVCMVNTVGDSLQQAFDDPSMSDLKFSIEGKVVHVHKAILKIRCEHFRSMFQTHWGEDEKETIEITQFSYPVYRAFLGYLYTDKVDLPPEDAIGLLDLANSYHELQLKRYCEQIIKHNIHVDNVAMLYVAAIKYEAKDLEDFCFRFAVNHLTAVAQTDAFDKFDELTVKKFIFKAAQQGAFKY</sequence>
<reference evidence="5 6" key="1">
    <citation type="submission" date="2025-05" db="UniProtKB">
        <authorList>
            <consortium name="RefSeq"/>
        </authorList>
    </citation>
    <scope>IDENTIFICATION</scope>
    <source>
        <tissue evidence="5 6">Muscle</tissue>
    </source>
</reference>
<dbReference type="SUPFAM" id="SSF50985">
    <property type="entry name" value="RCC1/BLIP-II"/>
    <property type="match status" value="1"/>
</dbReference>
<dbReference type="Proteomes" id="UP000694941">
    <property type="component" value="Unplaced"/>
</dbReference>
<dbReference type="SMART" id="SM00225">
    <property type="entry name" value="BTB"/>
    <property type="match status" value="1"/>
</dbReference>
<dbReference type="InterPro" id="IPR000210">
    <property type="entry name" value="BTB/POZ_dom"/>
</dbReference>
<dbReference type="SUPFAM" id="SSF54695">
    <property type="entry name" value="POZ domain"/>
    <property type="match status" value="1"/>
</dbReference>
<dbReference type="RefSeq" id="XP_022248815.1">
    <property type="nucleotide sequence ID" value="XM_022393107.1"/>
</dbReference>
<feature type="repeat" description="RCC1" evidence="2">
    <location>
        <begin position="41"/>
        <end position="92"/>
    </location>
</feature>
<evidence type="ECO:0000313" key="6">
    <source>
        <dbReference type="RefSeq" id="XP_022248807.1"/>
    </source>
</evidence>
<feature type="domain" description="BTB" evidence="3">
    <location>
        <begin position="370"/>
        <end position="437"/>
    </location>
</feature>